<protein>
    <submittedName>
        <fullName evidence="1">Uncharacterized protein</fullName>
    </submittedName>
</protein>
<keyword evidence="2" id="KW-1185">Reference proteome</keyword>
<evidence type="ECO:0000313" key="2">
    <source>
        <dbReference type="Proteomes" id="UP000422736"/>
    </source>
</evidence>
<name>A0ABX6EUL2_KLUMA</name>
<proteinExistence type="predicted"/>
<sequence>MNEPFSALIIGGTENDSCVRVCRELIFKYGINVTIVGVFDTRDEILYGLEEYYKSSDIRVKSWFSTFDSHIDLINSRRNNYRFISIYTQNWAKYLVGVNVVINLTQYYEPSFGSLLTTPVTEVQEGIERWCHVVELLNQVRFQTKCCIATLVQKDMEFERGHRVLVNSMLQYLDGSCCNSPQNFNVFFTEAQLFQQFENGTYIDIMR</sequence>
<dbReference type="Proteomes" id="UP000422736">
    <property type="component" value="Chromosome 2"/>
</dbReference>
<evidence type="ECO:0000313" key="1">
    <source>
        <dbReference type="EMBL" id="QGN14579.1"/>
    </source>
</evidence>
<reference evidence="1 2" key="1">
    <citation type="submission" date="2016-03" db="EMBL/GenBank/DDBJ databases">
        <title>How can Kluyveromyces marxianus grow so fast - potential evolutionary course in Saccharomyces Complex revealed by comparative genomics.</title>
        <authorList>
            <person name="Mo W."/>
            <person name="Lu W."/>
            <person name="Yang X."/>
            <person name="Qi J."/>
            <person name="Lv H."/>
        </authorList>
    </citation>
    <scope>NUCLEOTIDE SEQUENCE [LARGE SCALE GENOMIC DNA]</scope>
    <source>
        <strain evidence="1 2">FIM1</strain>
    </source>
</reference>
<organism evidence="1 2">
    <name type="scientific">Kluyveromyces marxianus</name>
    <name type="common">Yeast</name>
    <name type="synonym">Candida kefyr</name>
    <dbReference type="NCBI Taxonomy" id="4911"/>
    <lineage>
        <taxon>Eukaryota</taxon>
        <taxon>Fungi</taxon>
        <taxon>Dikarya</taxon>
        <taxon>Ascomycota</taxon>
        <taxon>Saccharomycotina</taxon>
        <taxon>Saccharomycetes</taxon>
        <taxon>Saccharomycetales</taxon>
        <taxon>Saccharomycetaceae</taxon>
        <taxon>Kluyveromyces</taxon>
    </lineage>
</organism>
<dbReference type="EMBL" id="CP015055">
    <property type="protein sequence ID" value="QGN14579.1"/>
    <property type="molecule type" value="Genomic_DNA"/>
</dbReference>
<gene>
    <name evidence="1" type="ORF">FIM1_1241</name>
</gene>
<accession>A0ABX6EUL2</accession>